<proteinExistence type="predicted"/>
<protein>
    <submittedName>
        <fullName evidence="2">Uncharacterized protein</fullName>
    </submittedName>
</protein>
<evidence type="ECO:0000313" key="2">
    <source>
        <dbReference type="EMBL" id="PIW18449.1"/>
    </source>
</evidence>
<gene>
    <name evidence="2" type="ORF">COW36_03935</name>
</gene>
<evidence type="ECO:0000313" key="3">
    <source>
        <dbReference type="Proteomes" id="UP000231019"/>
    </source>
</evidence>
<dbReference type="EMBL" id="PFFQ01000012">
    <property type="protein sequence ID" value="PIW18449.1"/>
    <property type="molecule type" value="Genomic_DNA"/>
</dbReference>
<feature type="coiled-coil region" evidence="1">
    <location>
        <begin position="43"/>
        <end position="70"/>
    </location>
</feature>
<evidence type="ECO:0000256" key="1">
    <source>
        <dbReference type="SAM" id="Coils"/>
    </source>
</evidence>
<name>A0A2M7G8L2_9BACT</name>
<reference evidence="2 3" key="1">
    <citation type="submission" date="2017-09" db="EMBL/GenBank/DDBJ databases">
        <title>Depth-based differentiation of microbial function through sediment-hosted aquifers and enrichment of novel symbionts in the deep terrestrial subsurface.</title>
        <authorList>
            <person name="Probst A.J."/>
            <person name="Ladd B."/>
            <person name="Jarett J.K."/>
            <person name="Geller-Mcgrath D.E."/>
            <person name="Sieber C.M."/>
            <person name="Emerson J.B."/>
            <person name="Anantharaman K."/>
            <person name="Thomas B.C."/>
            <person name="Malmstrom R."/>
            <person name="Stieglmeier M."/>
            <person name="Klingl A."/>
            <person name="Woyke T."/>
            <person name="Ryan C.M."/>
            <person name="Banfield J.F."/>
        </authorList>
    </citation>
    <scope>NUCLEOTIDE SEQUENCE [LARGE SCALE GENOMIC DNA]</scope>
    <source>
        <strain evidence="2">CG17_big_fil_post_rev_8_21_14_2_50_48_46</strain>
    </source>
</reference>
<dbReference type="AlphaFoldDB" id="A0A2M7G8L2"/>
<dbReference type="Proteomes" id="UP000231019">
    <property type="component" value="Unassembled WGS sequence"/>
</dbReference>
<organism evidence="2 3">
    <name type="scientific">bacterium (Candidatus Blackallbacteria) CG17_big_fil_post_rev_8_21_14_2_50_48_46</name>
    <dbReference type="NCBI Taxonomy" id="2014261"/>
    <lineage>
        <taxon>Bacteria</taxon>
        <taxon>Candidatus Blackallbacteria</taxon>
    </lineage>
</organism>
<comment type="caution">
    <text evidence="2">The sequence shown here is derived from an EMBL/GenBank/DDBJ whole genome shotgun (WGS) entry which is preliminary data.</text>
</comment>
<keyword evidence="1" id="KW-0175">Coiled coil</keyword>
<sequence>MDPLPESTSLFVLFDQKLENLRGRTDEILSQVHLGRLDTQNQENRLNQTLQKHTLELKELESQLQYLSHKTALQLKEIENANSQFKRDVEARMQDIHFSTREELSSLSRRLEVLEKLIL</sequence>
<accession>A0A2M7G8L2</accession>